<evidence type="ECO:0000256" key="6">
    <source>
        <dbReference type="ARBA" id="ARBA00023136"/>
    </source>
</evidence>
<dbReference type="PANTHER" id="PTHR22762:SF92">
    <property type="entry name" value="LYSOSOMAL ALPHA-GLUCOSIDASE"/>
    <property type="match status" value="1"/>
</dbReference>
<dbReference type="FunFam" id="1.10.8.270:FF:000017">
    <property type="entry name" value="TBC1 domain family member 16"/>
    <property type="match status" value="1"/>
</dbReference>
<evidence type="ECO:0000256" key="3">
    <source>
        <dbReference type="ARBA" id="ARBA00019338"/>
    </source>
</evidence>
<evidence type="ECO:0000256" key="7">
    <source>
        <dbReference type="ARBA" id="ARBA00023157"/>
    </source>
</evidence>
<evidence type="ECO:0000259" key="18">
    <source>
        <dbReference type="PROSITE" id="PS51448"/>
    </source>
</evidence>
<dbReference type="FunFam" id="1.10.472.80:FF:000020">
    <property type="entry name" value="TBC1 domain family, member 16"/>
    <property type="match status" value="1"/>
</dbReference>
<feature type="signal peptide" evidence="16">
    <location>
        <begin position="1"/>
        <end position="19"/>
    </location>
</feature>
<dbReference type="Pfam" id="PF21365">
    <property type="entry name" value="Glyco_hydro_31_3rd"/>
    <property type="match status" value="1"/>
</dbReference>
<dbReference type="SMART" id="SM00164">
    <property type="entry name" value="TBC"/>
    <property type="match status" value="1"/>
</dbReference>
<feature type="compositionally biased region" description="Low complexity" evidence="14">
    <location>
        <begin position="1190"/>
        <end position="1211"/>
    </location>
</feature>
<dbReference type="CDD" id="cd14752">
    <property type="entry name" value="GH31_N"/>
    <property type="match status" value="1"/>
</dbReference>
<dbReference type="PROSITE" id="PS00129">
    <property type="entry name" value="GLYCOSYL_HYDROL_F31_1"/>
    <property type="match status" value="1"/>
</dbReference>
<dbReference type="PROSITE" id="PS00707">
    <property type="entry name" value="GLYCOSYL_HYDROL_F31_2"/>
    <property type="match status" value="1"/>
</dbReference>
<dbReference type="InterPro" id="IPR000519">
    <property type="entry name" value="P_trefoil_dom"/>
</dbReference>
<dbReference type="InterPro" id="IPR025887">
    <property type="entry name" value="Glyco_hydro_31_N_dom"/>
</dbReference>
<dbReference type="CDD" id="cd00111">
    <property type="entry name" value="Trefoil"/>
    <property type="match status" value="1"/>
</dbReference>
<dbReference type="GO" id="GO:0030246">
    <property type="term" value="F:carbohydrate binding"/>
    <property type="evidence" value="ECO:0007669"/>
    <property type="project" value="InterPro"/>
</dbReference>
<dbReference type="InterPro" id="IPR017853">
    <property type="entry name" value="GH"/>
</dbReference>
<evidence type="ECO:0000256" key="12">
    <source>
        <dbReference type="ARBA" id="ARBA00045686"/>
    </source>
</evidence>
<dbReference type="SMART" id="SM00018">
    <property type="entry name" value="PD"/>
    <property type="match status" value="1"/>
</dbReference>
<comment type="caution">
    <text evidence="19">The sequence shown here is derived from an EMBL/GenBank/DDBJ whole genome shotgun (WGS) entry which is preliminary data.</text>
</comment>
<feature type="domain" description="P-type" evidence="18">
    <location>
        <begin position="82"/>
        <end position="129"/>
    </location>
</feature>
<feature type="chain" id="PRO_5025338655" description="Lysosomal alpha-glucosidase" evidence="16">
    <location>
        <begin position="20"/>
        <end position="1734"/>
    </location>
</feature>
<dbReference type="Proteomes" id="UP000438429">
    <property type="component" value="Unassembled WGS sequence"/>
</dbReference>
<keyword evidence="8" id="KW-0325">Glycoprotein</keyword>
<feature type="region of interest" description="Disordered" evidence="14">
    <location>
        <begin position="929"/>
        <end position="964"/>
    </location>
</feature>
<comment type="similarity">
    <text evidence="2">Belongs to the glycosyl hydrolase 31 family.</text>
</comment>
<name>A0A6A4SQQ4_SCOMX</name>
<evidence type="ECO:0000256" key="9">
    <source>
        <dbReference type="ARBA" id="ARBA00023228"/>
    </source>
</evidence>
<protein>
    <recommendedName>
        <fullName evidence="3">Lysosomal alpha-glucosidase</fullName>
    </recommendedName>
    <alternativeName>
        <fullName evidence="11">Acid maltase</fullName>
    </alternativeName>
</protein>
<dbReference type="InterPro" id="IPR011013">
    <property type="entry name" value="Gal_mutarotase_sf_dom"/>
</dbReference>
<dbReference type="GO" id="GO:0007040">
    <property type="term" value="P:lysosome organization"/>
    <property type="evidence" value="ECO:0007669"/>
    <property type="project" value="TreeGrafter"/>
</dbReference>
<dbReference type="EMBL" id="VEVO01000013">
    <property type="protein sequence ID" value="KAF0032662.1"/>
    <property type="molecule type" value="Genomic_DNA"/>
</dbReference>
<evidence type="ECO:0000256" key="16">
    <source>
        <dbReference type="SAM" id="SignalP"/>
    </source>
</evidence>
<evidence type="ECO:0000313" key="20">
    <source>
        <dbReference type="Proteomes" id="UP000438429"/>
    </source>
</evidence>
<dbReference type="PROSITE" id="PS51448">
    <property type="entry name" value="P_TREFOIL_2"/>
    <property type="match status" value="1"/>
</dbReference>
<dbReference type="InterPro" id="IPR030458">
    <property type="entry name" value="Glyco_hydro_31_AS"/>
</dbReference>
<feature type="compositionally biased region" description="Acidic residues" evidence="14">
    <location>
        <begin position="1132"/>
        <end position="1143"/>
    </location>
</feature>
<feature type="compositionally biased region" description="Basic and acidic residues" evidence="14">
    <location>
        <begin position="1717"/>
        <end position="1734"/>
    </location>
</feature>
<dbReference type="Pfam" id="PF01055">
    <property type="entry name" value="Glyco_hydro_31_2nd"/>
    <property type="match status" value="1"/>
</dbReference>
<feature type="domain" description="Rab-GAP TBC" evidence="17">
    <location>
        <begin position="1351"/>
        <end position="1561"/>
    </location>
</feature>
<evidence type="ECO:0000256" key="11">
    <source>
        <dbReference type="ARBA" id="ARBA00041572"/>
    </source>
</evidence>
<feature type="compositionally biased region" description="Basic residues" evidence="14">
    <location>
        <begin position="1072"/>
        <end position="1083"/>
    </location>
</feature>
<accession>A0A6A4SQQ4</accession>
<comment type="subcellular location">
    <subcellularLocation>
        <location evidence="1">Lysosome membrane</location>
    </subcellularLocation>
</comment>
<dbReference type="Gene3D" id="2.60.40.1760">
    <property type="entry name" value="glycosyl hydrolase (family 31)"/>
    <property type="match status" value="1"/>
</dbReference>
<dbReference type="CDD" id="cd06602">
    <property type="entry name" value="GH31_MGAM_SI_GAA"/>
    <property type="match status" value="1"/>
</dbReference>
<dbReference type="PANTHER" id="PTHR22762">
    <property type="entry name" value="ALPHA-GLUCOSIDASE"/>
    <property type="match status" value="1"/>
</dbReference>
<dbReference type="InterPro" id="IPR000322">
    <property type="entry name" value="Glyco_hydro_31_TIM"/>
</dbReference>
<dbReference type="GO" id="GO:0005980">
    <property type="term" value="P:glycogen catabolic process"/>
    <property type="evidence" value="ECO:0007669"/>
    <property type="project" value="TreeGrafter"/>
</dbReference>
<evidence type="ECO:0000256" key="13">
    <source>
        <dbReference type="PROSITE-ProRule" id="PRU00779"/>
    </source>
</evidence>
<evidence type="ECO:0000256" key="15">
    <source>
        <dbReference type="SAM" id="Phobius"/>
    </source>
</evidence>
<dbReference type="FunFam" id="3.20.20.80:FF:000072">
    <property type="entry name" value="lysosomal alpha-glucosidase isoform X2"/>
    <property type="match status" value="1"/>
</dbReference>
<dbReference type="Gene3D" id="1.10.472.80">
    <property type="entry name" value="Ypt/Rab-GAP domain of gyp1p, domain 3"/>
    <property type="match status" value="1"/>
</dbReference>
<dbReference type="Pfam" id="PF00088">
    <property type="entry name" value="Trefoil"/>
    <property type="match status" value="1"/>
</dbReference>
<keyword evidence="4 16" id="KW-0732">Signal</keyword>
<dbReference type="InterPro" id="IPR035969">
    <property type="entry name" value="Rab-GAP_TBC_sf"/>
</dbReference>
<dbReference type="InterPro" id="IPR000195">
    <property type="entry name" value="Rab-GAP-TBC_dom"/>
</dbReference>
<keyword evidence="9" id="KW-0458">Lysosome</keyword>
<reference evidence="19 20" key="1">
    <citation type="submission" date="2019-06" db="EMBL/GenBank/DDBJ databases">
        <title>Draft genomes of female and male turbot (Scophthalmus maximus).</title>
        <authorList>
            <person name="Xu H."/>
            <person name="Xu X.-W."/>
            <person name="Shao C."/>
            <person name="Chen S."/>
        </authorList>
    </citation>
    <scope>NUCLEOTIDE SEQUENCE [LARGE SCALE GENOMIC DNA]</scope>
    <source>
        <strain evidence="19">Ysfricsl-2016a</strain>
        <tissue evidence="19">Blood</tissue>
    </source>
</reference>
<feature type="region of interest" description="Disordered" evidence="14">
    <location>
        <begin position="1189"/>
        <end position="1217"/>
    </location>
</feature>
<dbReference type="FunFam" id="2.60.40.1180:FF:000044">
    <property type="entry name" value="Alpha-glucosidase 1"/>
    <property type="match status" value="1"/>
</dbReference>
<dbReference type="SUPFAM" id="SSF47923">
    <property type="entry name" value="Ypt/Rab-GAP domain of gyp1p"/>
    <property type="match status" value="2"/>
</dbReference>
<dbReference type="SUPFAM" id="SSF51445">
    <property type="entry name" value="(Trans)glycosidases"/>
    <property type="match status" value="1"/>
</dbReference>
<dbReference type="Gene3D" id="1.10.8.270">
    <property type="entry name" value="putative rabgap domain of human tbc1 domain family member 14 like domains"/>
    <property type="match status" value="1"/>
</dbReference>
<sequence>MSRSTFIVAVVLACSLSICFHINHLSVHETIEPIGPVHAKQNEIIAHDRLVNNHPAKPQKESVVSERSLPDNSQDTNKHRDDKCTMAPEGRFDCARDRALSQRQCEERGCCYAPLPSSASGPPWCFYPSLYPGYKMGPLTPTRRGQVATLTRAKPSYLPRDVSTLSLDLSEEAAGCLRLTLKDPSSQRYEVKLPAGVPPSEDDAHDALYTTEYQSDPFGFIVRRRSNGKVIMNTTVAPLLFADQYLQLSTTLASSLVSGLGEHYTDLLLDLNWTTLTLWNRDMAPHADANLYGSHPFYIVQEEDGLAHGVFLLNSNAIEVMLQPTPALTWVSMGGILDLYIFLGPDPQSVIRQYLQVIGYPMMPPYWSLGFHLCRWGYTTTNITRKVAQLMHNANFPLDVQWNDLDYADERRIFTFDPWRFGDLPEMVEEFHKRGMKYILILDPGISSTSPPGTYPPFDDGLKRDVFIKNVTGHTLIGKVWPGPTAFPDFTNAETRQWWEDCIRDFHSKVPVDGLWIDMNEPASFVQGSVEGCPDSDLENPPYTPRVVGGQLNSGTLCMSAQQRLSTHYNLHNMYGLTEAYATNRALMKVRGKRPFVLSRSSYPGIGRFSGVWTGDVRSDWEQLRYSIPAMLHFSLFGVPLVGADICGFEGDTTEELCVRWMQLGAFYPFMRNHNDKPNAPQEPYVFGKMAQAAMRSALNLRYSLLPFLYTLFYHAHTSADTVARPLFMEFPTDPNCQTIDRQFLWGSSLLISPVLEQGSGGLAAYLPLGTWYNLHNGEPFYSNGQYMQLPAPLDMINVHLREGHIIPQQDPALTTTASRRNPFFLTVALSADGWAWGDLFWDDGDSLDTYKMGNYCYVTFIAGQCQIVSDPLRLNAALDGLVLRGLQVFGLPSPPSYVLANGEKVNDFMFYSDTKEQRQSGVWSHCRKAQGSERGYSTRHLSQKQGEARRDDAEDGPSVPVPEEMSLGRLLRRASSKASDLLTFNPGAGGSSLRSGLDGEIIFSKNNVCVHPAEPVPGLAEHHPGYLCVHVEKDESLGTTLILTWVPNSRIQRQDEEALRYITPESSPVRRNARHRGRRPHSRPPAAQEEDEDEERNITSSTSTESHGLVAEAGADASSHQQQQQQPSAGEEGDEGSCELSDEVSRDSNMGSDSDTFSSPFCLSPVSEALCESSGSVFLDNETRELCEESMTNSASSASSLDSHAPSESSGQSQGLRWEEQQKVLALEQLCGVFRVDLGHMRSLRLFFSDEACTSGQLVIASRESQYKILHFHHAGLDKLAEVFQQWKCCRESQPKDQVSDEKSCMQFSIQRATLPSAETHPEEKLYRRLDVTTWLRHLNHTGQAIFFGGIDPAIRGEVWPFLLHYYSYDSGSQEREAWRLQKRTHYHDIQQRRLSMSPEEHSEFWRKVQFTVDKDVVRTDRSNHFFRGENNPNVEIMRRILLNYAVFNPDMGYCQGMSDLVAPLLTEIQDESDTFWCFVGLMENTIFISSPRDEDMERQLMFLRELLRLMLPRFHQHLTRLGEDGLQLLFCHRWILLCFKREFPDTEALRMWEACWAHYQTDYFHLFLCVAIIVLYGEDVTEQQLATDQMLLHFSNLSMHMNGELVLRKSKASFTLLHLAFSFLFILPSFVLLSQARSLLYQFRLLPRIPCSLHDLCKLCGPGMWDSRYIPTVECSGEHPDSQSCPYGGTSTPQPSSPSPSSSPSPNTTPTPPPEGKKGSKTRDIFTFRKQS</sequence>
<feature type="region of interest" description="Disordered" evidence="14">
    <location>
        <begin position="1683"/>
        <end position="1734"/>
    </location>
</feature>
<evidence type="ECO:0000256" key="14">
    <source>
        <dbReference type="SAM" id="MobiDB-lite"/>
    </source>
</evidence>
<dbReference type="Gene3D" id="2.30.29.230">
    <property type="match status" value="1"/>
</dbReference>
<evidence type="ECO:0000256" key="8">
    <source>
        <dbReference type="ARBA" id="ARBA00023180"/>
    </source>
</evidence>
<dbReference type="Gene3D" id="3.20.20.80">
    <property type="entry name" value="Glycosidases"/>
    <property type="match status" value="1"/>
</dbReference>
<keyword evidence="10" id="KW-0326">Glycosidase</keyword>
<dbReference type="Pfam" id="PF13802">
    <property type="entry name" value="Gal_mutarotas_2"/>
    <property type="match status" value="1"/>
</dbReference>
<evidence type="ECO:0000256" key="1">
    <source>
        <dbReference type="ARBA" id="ARBA00004656"/>
    </source>
</evidence>
<evidence type="ECO:0000256" key="5">
    <source>
        <dbReference type="ARBA" id="ARBA00022801"/>
    </source>
</evidence>
<keyword evidence="15" id="KW-0812">Transmembrane</keyword>
<feature type="compositionally biased region" description="Pro residues" evidence="14">
    <location>
        <begin position="1697"/>
        <end position="1716"/>
    </location>
</feature>
<comment type="caution">
    <text evidence="13">Lacks conserved residue(s) required for the propagation of feature annotation.</text>
</comment>
<keyword evidence="15" id="KW-1133">Transmembrane helix</keyword>
<proteinExistence type="inferred from homology"/>
<feature type="region of interest" description="Disordered" evidence="14">
    <location>
        <begin position="51"/>
        <end position="83"/>
    </location>
</feature>
<feature type="compositionally biased region" description="Polar residues" evidence="14">
    <location>
        <begin position="1148"/>
        <end position="1158"/>
    </location>
</feature>
<dbReference type="InterPro" id="IPR044913">
    <property type="entry name" value="P_trefoil_dom_sf"/>
</dbReference>
<evidence type="ECO:0000256" key="4">
    <source>
        <dbReference type="ARBA" id="ARBA00022729"/>
    </source>
</evidence>
<dbReference type="InterPro" id="IPR013780">
    <property type="entry name" value="Glyco_hydro_b"/>
</dbReference>
<feature type="region of interest" description="Disordered" evidence="14">
    <location>
        <begin position="1058"/>
        <end position="1158"/>
    </location>
</feature>
<evidence type="ECO:0000256" key="10">
    <source>
        <dbReference type="ARBA" id="ARBA00023295"/>
    </source>
</evidence>
<keyword evidence="7" id="KW-1015">Disulfide bond</keyword>
<dbReference type="SUPFAM" id="SSF74650">
    <property type="entry name" value="Galactose mutarotase-like"/>
    <property type="match status" value="1"/>
</dbReference>
<dbReference type="GO" id="GO:0004558">
    <property type="term" value="F:alpha-1,4-glucosidase activity"/>
    <property type="evidence" value="ECO:0007669"/>
    <property type="project" value="TreeGrafter"/>
</dbReference>
<organism evidence="19 20">
    <name type="scientific">Scophthalmus maximus</name>
    <name type="common">Turbot</name>
    <name type="synonym">Psetta maxima</name>
    <dbReference type="NCBI Taxonomy" id="52904"/>
    <lineage>
        <taxon>Eukaryota</taxon>
        <taxon>Metazoa</taxon>
        <taxon>Chordata</taxon>
        <taxon>Craniata</taxon>
        <taxon>Vertebrata</taxon>
        <taxon>Euteleostomi</taxon>
        <taxon>Actinopterygii</taxon>
        <taxon>Neopterygii</taxon>
        <taxon>Teleostei</taxon>
        <taxon>Neoteleostei</taxon>
        <taxon>Acanthomorphata</taxon>
        <taxon>Carangaria</taxon>
        <taxon>Pleuronectiformes</taxon>
        <taxon>Pleuronectoidei</taxon>
        <taxon>Scophthalmidae</taxon>
        <taxon>Scophthalmus</taxon>
    </lineage>
</organism>
<dbReference type="Gene3D" id="4.10.110.10">
    <property type="entry name" value="Spasmolytic Protein, domain 1"/>
    <property type="match status" value="1"/>
</dbReference>
<gene>
    <name evidence="19" type="ORF">F2P81_014952</name>
</gene>
<dbReference type="InterPro" id="IPR048395">
    <property type="entry name" value="Glyco_hydro_31_C"/>
</dbReference>
<dbReference type="PROSITE" id="PS50086">
    <property type="entry name" value="TBC_RABGAP"/>
    <property type="match status" value="1"/>
</dbReference>
<dbReference type="Pfam" id="PF00566">
    <property type="entry name" value="RabGAP-TBC"/>
    <property type="match status" value="1"/>
</dbReference>
<evidence type="ECO:0000256" key="2">
    <source>
        <dbReference type="ARBA" id="ARBA00007806"/>
    </source>
</evidence>
<evidence type="ECO:0000259" key="17">
    <source>
        <dbReference type="PROSITE" id="PS50086"/>
    </source>
</evidence>
<evidence type="ECO:0000313" key="19">
    <source>
        <dbReference type="EMBL" id="KAF0032662.1"/>
    </source>
</evidence>
<dbReference type="Gene3D" id="2.60.40.1180">
    <property type="entry name" value="Golgi alpha-mannosidase II"/>
    <property type="match status" value="2"/>
</dbReference>
<comment type="function">
    <text evidence="12">Essential for the degradation of glycogen in lysosomes. Has highest activity on alpha-1,4-linked glycosidic linkages, but can also hydrolyze alpha-1,6-linked glucans.</text>
</comment>
<keyword evidence="6 15" id="KW-0472">Membrane</keyword>
<dbReference type="SUPFAM" id="SSF51011">
    <property type="entry name" value="Glycosyl hydrolase domain"/>
    <property type="match status" value="1"/>
</dbReference>
<dbReference type="FunFam" id="2.30.29.230:FF:000004">
    <property type="entry name" value="TBC1 domain family, member 16"/>
    <property type="match status" value="1"/>
</dbReference>
<dbReference type="SUPFAM" id="SSF57492">
    <property type="entry name" value="Trefoil"/>
    <property type="match status" value="1"/>
</dbReference>
<dbReference type="InterPro" id="IPR030459">
    <property type="entry name" value="Glyco_hydro_31_CS"/>
</dbReference>
<keyword evidence="5" id="KW-0378">Hydrolase</keyword>
<dbReference type="GO" id="GO:0005765">
    <property type="term" value="C:lysosomal membrane"/>
    <property type="evidence" value="ECO:0007669"/>
    <property type="project" value="UniProtKB-SubCell"/>
</dbReference>
<feature type="transmembrane region" description="Helical" evidence="15">
    <location>
        <begin position="1616"/>
        <end position="1636"/>
    </location>
</feature>